<proteinExistence type="inferred from homology"/>
<dbReference type="PRINTS" id="PR00081">
    <property type="entry name" value="GDHRDH"/>
</dbReference>
<dbReference type="EMBL" id="QZCG01000009">
    <property type="protein sequence ID" value="RJE84101.1"/>
    <property type="molecule type" value="Genomic_DNA"/>
</dbReference>
<comment type="similarity">
    <text evidence="1">Belongs to the short-chain dehydrogenases/reductases (SDR) family.</text>
</comment>
<organism evidence="4 5">
    <name type="scientific">Paracoccus onubensis</name>
    <dbReference type="NCBI Taxonomy" id="1675788"/>
    <lineage>
        <taxon>Bacteria</taxon>
        <taxon>Pseudomonadati</taxon>
        <taxon>Pseudomonadota</taxon>
        <taxon>Alphaproteobacteria</taxon>
        <taxon>Rhodobacterales</taxon>
        <taxon>Paracoccaceae</taxon>
        <taxon>Paracoccus</taxon>
    </lineage>
</organism>
<keyword evidence="5" id="KW-1185">Reference proteome</keyword>
<accession>A0A418ST03</accession>
<dbReference type="FunFam" id="3.40.50.720:FF:000084">
    <property type="entry name" value="Short-chain dehydrogenase reductase"/>
    <property type="match status" value="1"/>
</dbReference>
<dbReference type="PANTHER" id="PTHR43477">
    <property type="entry name" value="DIHYDROANTICAPSIN 7-DEHYDROGENASE"/>
    <property type="match status" value="1"/>
</dbReference>
<sequence length="246" mass="26058">MNRLTGKVCVVTGGASGIGRETALAYLREGATVHVLDRDGQGLALLARQYRELHVVEIDITDNEAVSRFHSGLERLDVQFNCAGMVAVGDLNACTPDDWQRSLDLNVTSVYLMMRAAVELMLRQRSGSIINVASVISSIGAAPDRFAYGATKAAVIGMTKSVALDYASANIRCNAICPSAVETPSMTARIEAMPDSAAARQSFDARQPLGRMGTPAEIAELAVYLASDLSGFMTGSELVIDGGAKL</sequence>
<reference evidence="5" key="1">
    <citation type="submission" date="2018-09" db="EMBL/GenBank/DDBJ databases">
        <title>Acidovorax cavernicola nov. sp. isolated from Gruta de las Maravillas (Aracena, Spain).</title>
        <authorList>
            <person name="Jurado V."/>
            <person name="Gutierrez-Patricio S."/>
            <person name="Gonzalez-Pimentel J.L."/>
            <person name="Miller A.Z."/>
            <person name="Laiz L."/>
            <person name="Saiz-Jimenez C."/>
        </authorList>
    </citation>
    <scope>NUCLEOTIDE SEQUENCE [LARGE SCALE GENOMIC DNA]</scope>
    <source>
        <strain evidence="5">1011MAR3C25</strain>
    </source>
</reference>
<dbReference type="Gene3D" id="3.40.50.720">
    <property type="entry name" value="NAD(P)-binding Rossmann-like Domain"/>
    <property type="match status" value="1"/>
</dbReference>
<name>A0A418ST03_9RHOB</name>
<dbReference type="PANTHER" id="PTHR43477:SF4">
    <property type="entry name" value="DEHYDROGENASE_REDUCTASE SDR FAMILY MEMBER 6"/>
    <property type="match status" value="1"/>
</dbReference>
<dbReference type="Proteomes" id="UP000284202">
    <property type="component" value="Unassembled WGS sequence"/>
</dbReference>
<evidence type="ECO:0000256" key="2">
    <source>
        <dbReference type="ARBA" id="ARBA00023002"/>
    </source>
</evidence>
<dbReference type="InterPro" id="IPR036291">
    <property type="entry name" value="NAD(P)-bd_dom_sf"/>
</dbReference>
<dbReference type="RefSeq" id="WP_119749900.1">
    <property type="nucleotide sequence ID" value="NZ_QZCG01000009.1"/>
</dbReference>
<dbReference type="PROSITE" id="PS00061">
    <property type="entry name" value="ADH_SHORT"/>
    <property type="match status" value="1"/>
</dbReference>
<dbReference type="InterPro" id="IPR020904">
    <property type="entry name" value="Sc_DH/Rdtase_CS"/>
</dbReference>
<dbReference type="InterPro" id="IPR002347">
    <property type="entry name" value="SDR_fam"/>
</dbReference>
<keyword evidence="3" id="KW-0520">NAD</keyword>
<dbReference type="GO" id="GO:0016491">
    <property type="term" value="F:oxidoreductase activity"/>
    <property type="evidence" value="ECO:0007669"/>
    <property type="project" value="UniProtKB-KW"/>
</dbReference>
<evidence type="ECO:0000313" key="5">
    <source>
        <dbReference type="Proteomes" id="UP000284202"/>
    </source>
</evidence>
<evidence type="ECO:0000256" key="3">
    <source>
        <dbReference type="ARBA" id="ARBA00023027"/>
    </source>
</evidence>
<comment type="caution">
    <text evidence="4">The sequence shown here is derived from an EMBL/GenBank/DDBJ whole genome shotgun (WGS) entry which is preliminary data.</text>
</comment>
<evidence type="ECO:0000313" key="4">
    <source>
        <dbReference type="EMBL" id="RJE84101.1"/>
    </source>
</evidence>
<dbReference type="AlphaFoldDB" id="A0A418ST03"/>
<dbReference type="Pfam" id="PF13561">
    <property type="entry name" value="adh_short_C2"/>
    <property type="match status" value="1"/>
</dbReference>
<dbReference type="SUPFAM" id="SSF51735">
    <property type="entry name" value="NAD(P)-binding Rossmann-fold domains"/>
    <property type="match status" value="1"/>
</dbReference>
<dbReference type="PRINTS" id="PR00080">
    <property type="entry name" value="SDRFAMILY"/>
</dbReference>
<evidence type="ECO:0000256" key="1">
    <source>
        <dbReference type="ARBA" id="ARBA00006484"/>
    </source>
</evidence>
<dbReference type="InterPro" id="IPR051122">
    <property type="entry name" value="SDR_DHRS6-like"/>
</dbReference>
<gene>
    <name evidence="4" type="ORF">D3P04_13910</name>
</gene>
<dbReference type="OrthoDB" id="9789398at2"/>
<keyword evidence="2" id="KW-0560">Oxidoreductase</keyword>
<protein>
    <submittedName>
        <fullName evidence="4">SDR family oxidoreductase</fullName>
    </submittedName>
</protein>